<dbReference type="InterPro" id="IPR041694">
    <property type="entry name" value="ADH_N_2"/>
</dbReference>
<gene>
    <name evidence="3" type="ORF">BIV57_07390</name>
</gene>
<dbReference type="PANTHER" id="PTHR43205:SF7">
    <property type="entry name" value="PROSTAGLANDIN REDUCTASE 1"/>
    <property type="match status" value="1"/>
</dbReference>
<dbReference type="InterPro" id="IPR013149">
    <property type="entry name" value="ADH-like_C"/>
</dbReference>
<dbReference type="SUPFAM" id="SSF51735">
    <property type="entry name" value="NAD(P)-binding Rossmann-fold domains"/>
    <property type="match status" value="1"/>
</dbReference>
<dbReference type="STRING" id="1428644.BIV57_07390"/>
<proteinExistence type="predicted"/>
<protein>
    <submittedName>
        <fullName evidence="3">NADP-dependent oxidoreductase</fullName>
    </submittedName>
</protein>
<dbReference type="GO" id="GO:0016628">
    <property type="term" value="F:oxidoreductase activity, acting on the CH-CH group of donors, NAD or NADP as acceptor"/>
    <property type="evidence" value="ECO:0007669"/>
    <property type="project" value="InterPro"/>
</dbReference>
<dbReference type="OrthoDB" id="9805663at2"/>
<dbReference type="Gene3D" id="3.90.180.10">
    <property type="entry name" value="Medium-chain alcohol dehydrogenases, catalytic domain"/>
    <property type="match status" value="1"/>
</dbReference>
<name>A0A1J7BHH4_9ACTN</name>
<organism evidence="3 4">
    <name type="scientific">Mangrovactinospora gilvigrisea</name>
    <dbReference type="NCBI Taxonomy" id="1428644"/>
    <lineage>
        <taxon>Bacteria</taxon>
        <taxon>Bacillati</taxon>
        <taxon>Actinomycetota</taxon>
        <taxon>Actinomycetes</taxon>
        <taxon>Kitasatosporales</taxon>
        <taxon>Streptomycetaceae</taxon>
        <taxon>Mangrovactinospora</taxon>
    </lineage>
</organism>
<keyword evidence="1" id="KW-0560">Oxidoreductase</keyword>
<accession>A0A1J7BHH4</accession>
<reference evidence="3 4" key="1">
    <citation type="submission" date="2016-10" db="EMBL/GenBank/DDBJ databases">
        <title>Genome sequence of Streptomyces gilvigriseus MUSC 26.</title>
        <authorList>
            <person name="Lee L.-H."/>
            <person name="Ser H.-L."/>
        </authorList>
    </citation>
    <scope>NUCLEOTIDE SEQUENCE [LARGE SCALE GENOMIC DNA]</scope>
    <source>
        <strain evidence="3 4">MUSC 26</strain>
    </source>
</reference>
<dbReference type="Pfam" id="PF00107">
    <property type="entry name" value="ADH_zinc_N"/>
    <property type="match status" value="1"/>
</dbReference>
<dbReference type="InterPro" id="IPR011032">
    <property type="entry name" value="GroES-like_sf"/>
</dbReference>
<evidence type="ECO:0000256" key="1">
    <source>
        <dbReference type="ARBA" id="ARBA00023002"/>
    </source>
</evidence>
<evidence type="ECO:0000313" key="4">
    <source>
        <dbReference type="Proteomes" id="UP000243342"/>
    </source>
</evidence>
<sequence length="349" mass="35611">METRLPETVREVRLAAVPEGVPAAEHFAVAEVPLPVPGDGELLVRNRRFLLHPGIRTLIAAVPGTPLPAIAPGGTLPGLAVGEVVAAAGGDGPRPGQLVAHPLSWREYAAVPVDAARVLDTAALPDPSAHLSQGEAAYGAFTRVAGLRPGETVLITGGAGSVGSLAGQIARLLGAARVIGTTGSPEKAELMVRRYGYHAALLRGPAAAGRSIGDQLAEAAPDGVDVVLDNVGGEQLEAALDHARAGARVVLLGALSGQLAADSDGGGRPVRFDSFAAVLRRLTLTGYQATAHPDVTDAWTERFARWLADGAITFPVTEVPGIAAAPRALQDLLTGRHTGTVVVDLDGAS</sequence>
<dbReference type="SMART" id="SM00829">
    <property type="entry name" value="PKS_ER"/>
    <property type="match status" value="1"/>
</dbReference>
<dbReference type="InterPro" id="IPR045010">
    <property type="entry name" value="MDR_fam"/>
</dbReference>
<dbReference type="SUPFAM" id="SSF50129">
    <property type="entry name" value="GroES-like"/>
    <property type="match status" value="1"/>
</dbReference>
<dbReference type="Pfam" id="PF16884">
    <property type="entry name" value="ADH_N_2"/>
    <property type="match status" value="1"/>
</dbReference>
<feature type="domain" description="Enoyl reductase (ER)" evidence="2">
    <location>
        <begin position="20"/>
        <end position="343"/>
    </location>
</feature>
<dbReference type="Proteomes" id="UP000243342">
    <property type="component" value="Unassembled WGS sequence"/>
</dbReference>
<evidence type="ECO:0000313" key="3">
    <source>
        <dbReference type="EMBL" id="OIV38147.1"/>
    </source>
</evidence>
<dbReference type="PANTHER" id="PTHR43205">
    <property type="entry name" value="PROSTAGLANDIN REDUCTASE"/>
    <property type="match status" value="1"/>
</dbReference>
<dbReference type="Gene3D" id="3.40.50.720">
    <property type="entry name" value="NAD(P)-binding Rossmann-like Domain"/>
    <property type="match status" value="1"/>
</dbReference>
<dbReference type="InterPro" id="IPR020843">
    <property type="entry name" value="ER"/>
</dbReference>
<dbReference type="InterPro" id="IPR036291">
    <property type="entry name" value="NAD(P)-bd_dom_sf"/>
</dbReference>
<evidence type="ECO:0000259" key="2">
    <source>
        <dbReference type="SMART" id="SM00829"/>
    </source>
</evidence>
<comment type="caution">
    <text evidence="3">The sequence shown here is derived from an EMBL/GenBank/DDBJ whole genome shotgun (WGS) entry which is preliminary data.</text>
</comment>
<dbReference type="EMBL" id="MLCF01000029">
    <property type="protein sequence ID" value="OIV38147.1"/>
    <property type="molecule type" value="Genomic_DNA"/>
</dbReference>
<dbReference type="AlphaFoldDB" id="A0A1J7BHH4"/>
<keyword evidence="4" id="KW-1185">Reference proteome</keyword>
<dbReference type="CDD" id="cd05288">
    <property type="entry name" value="PGDH"/>
    <property type="match status" value="1"/>
</dbReference>